<dbReference type="PRINTS" id="PR00421">
    <property type="entry name" value="THIOREDOXIN"/>
</dbReference>
<sequence>MAMELNQANFTSAVQGPMTLVDFWAPWCGPCKMMEPVLAQLEQEFSGRVKFAKLNVDQNQELAQQYHVLGLPSYVLFVNGTGVEKVTGVYSKEKLAHYLNRKLAANK</sequence>
<evidence type="ECO:0000256" key="6">
    <source>
        <dbReference type="ARBA" id="ARBA00023284"/>
    </source>
</evidence>
<dbReference type="GO" id="GO:0015035">
    <property type="term" value="F:protein-disulfide reductase activity"/>
    <property type="evidence" value="ECO:0007669"/>
    <property type="project" value="UniProtKB-UniRule"/>
</dbReference>
<evidence type="ECO:0000256" key="8">
    <source>
        <dbReference type="PIRNR" id="PIRNR000077"/>
    </source>
</evidence>
<protein>
    <recommendedName>
        <fullName evidence="2 7">Thioredoxin</fullName>
    </recommendedName>
</protein>
<keyword evidence="4" id="KW-0249">Electron transport</keyword>
<dbReference type="CDD" id="cd02947">
    <property type="entry name" value="TRX_family"/>
    <property type="match status" value="1"/>
</dbReference>
<evidence type="ECO:0000256" key="3">
    <source>
        <dbReference type="ARBA" id="ARBA00022448"/>
    </source>
</evidence>
<evidence type="ECO:0000256" key="1">
    <source>
        <dbReference type="ARBA" id="ARBA00008987"/>
    </source>
</evidence>
<evidence type="ECO:0000256" key="5">
    <source>
        <dbReference type="ARBA" id="ARBA00023157"/>
    </source>
</evidence>
<dbReference type="EMBL" id="CP097119">
    <property type="protein sequence ID" value="USS89185.1"/>
    <property type="molecule type" value="Genomic_DNA"/>
</dbReference>
<feature type="site" description="Deprotonates C-terminal active site Cys" evidence="9">
    <location>
        <position position="22"/>
    </location>
</feature>
<dbReference type="GO" id="GO:0005737">
    <property type="term" value="C:cytoplasm"/>
    <property type="evidence" value="ECO:0007669"/>
    <property type="project" value="TreeGrafter"/>
</dbReference>
<dbReference type="InterPro" id="IPR005746">
    <property type="entry name" value="Thioredoxin"/>
</dbReference>
<evidence type="ECO:0000313" key="12">
    <source>
        <dbReference type="EMBL" id="USS89185.1"/>
    </source>
</evidence>
<dbReference type="InterPro" id="IPR017937">
    <property type="entry name" value="Thioredoxin_CS"/>
</dbReference>
<evidence type="ECO:0000256" key="7">
    <source>
        <dbReference type="NCBIfam" id="TIGR01068"/>
    </source>
</evidence>
<evidence type="ECO:0000256" key="4">
    <source>
        <dbReference type="ARBA" id="ARBA00022982"/>
    </source>
</evidence>
<feature type="disulfide bond" description="Redox-active" evidence="10">
    <location>
        <begin position="28"/>
        <end position="31"/>
    </location>
</feature>
<evidence type="ECO:0000259" key="11">
    <source>
        <dbReference type="PROSITE" id="PS51352"/>
    </source>
</evidence>
<dbReference type="PIRSF" id="PIRSF000077">
    <property type="entry name" value="Thioredoxin"/>
    <property type="match status" value="1"/>
</dbReference>
<evidence type="ECO:0000256" key="2">
    <source>
        <dbReference type="ARBA" id="ARBA00020570"/>
    </source>
</evidence>
<dbReference type="Gene3D" id="3.40.30.10">
    <property type="entry name" value="Glutaredoxin"/>
    <property type="match status" value="1"/>
</dbReference>
<comment type="similarity">
    <text evidence="1 8">Belongs to the thioredoxin family.</text>
</comment>
<dbReference type="FunFam" id="3.40.30.10:FF:000001">
    <property type="entry name" value="Thioredoxin"/>
    <property type="match status" value="1"/>
</dbReference>
<organism evidence="12 13">
    <name type="scientific">Fructilactobacillus cliffordii</name>
    <dbReference type="NCBI Taxonomy" id="2940299"/>
    <lineage>
        <taxon>Bacteria</taxon>
        <taxon>Bacillati</taxon>
        <taxon>Bacillota</taxon>
        <taxon>Bacilli</taxon>
        <taxon>Lactobacillales</taxon>
        <taxon>Lactobacillaceae</taxon>
        <taxon>Fructilactobacillus</taxon>
    </lineage>
</organism>
<dbReference type="PROSITE" id="PS51352">
    <property type="entry name" value="THIOREDOXIN_2"/>
    <property type="match status" value="1"/>
</dbReference>
<keyword evidence="13" id="KW-1185">Reference proteome</keyword>
<proteinExistence type="inferred from homology"/>
<name>A0A9Q8ZPI0_9LACO</name>
<feature type="active site" description="Nucleophile" evidence="9">
    <location>
        <position position="31"/>
    </location>
</feature>
<evidence type="ECO:0000256" key="10">
    <source>
        <dbReference type="PIRSR" id="PIRSR000077-4"/>
    </source>
</evidence>
<dbReference type="PROSITE" id="PS00194">
    <property type="entry name" value="THIOREDOXIN_1"/>
    <property type="match status" value="1"/>
</dbReference>
<feature type="domain" description="Thioredoxin" evidence="11">
    <location>
        <begin position="1"/>
        <end position="104"/>
    </location>
</feature>
<dbReference type="AlphaFoldDB" id="A0A9Q8ZPI0"/>
<feature type="site" description="Contributes to redox potential value" evidence="9">
    <location>
        <position position="29"/>
    </location>
</feature>
<dbReference type="InterPro" id="IPR013766">
    <property type="entry name" value="Thioredoxin_domain"/>
</dbReference>
<evidence type="ECO:0000256" key="9">
    <source>
        <dbReference type="PIRSR" id="PIRSR000077-1"/>
    </source>
</evidence>
<keyword evidence="3" id="KW-0813">Transport</keyword>
<dbReference type="PANTHER" id="PTHR45663:SF11">
    <property type="entry name" value="GEO12009P1"/>
    <property type="match status" value="1"/>
</dbReference>
<dbReference type="NCBIfam" id="TIGR01068">
    <property type="entry name" value="thioredoxin"/>
    <property type="match status" value="1"/>
</dbReference>
<reference evidence="12" key="1">
    <citation type="submission" date="2022-05" db="EMBL/GenBank/DDBJ databases">
        <authorList>
            <person name="Oliphant S.A."/>
            <person name="Watson-Haigh N.S."/>
            <person name="Sumby K.M."/>
            <person name="Gardner J.M."/>
            <person name="Jiranek V."/>
        </authorList>
    </citation>
    <scope>NUCLEOTIDE SEQUENCE</scope>
    <source>
        <strain evidence="12">KI4_B1</strain>
    </source>
</reference>
<feature type="site" description="Contributes to redox potential value" evidence="9">
    <location>
        <position position="30"/>
    </location>
</feature>
<keyword evidence="6 10" id="KW-0676">Redox-active center</keyword>
<gene>
    <name evidence="12" type="primary">trxA</name>
    <name evidence="12" type="ORF">M3M40_06860</name>
</gene>
<dbReference type="InterPro" id="IPR036249">
    <property type="entry name" value="Thioredoxin-like_sf"/>
</dbReference>
<dbReference type="Proteomes" id="UP001055911">
    <property type="component" value="Chromosome"/>
</dbReference>
<accession>A0A9Q8ZPI0</accession>
<keyword evidence="5 10" id="KW-1015">Disulfide bond</keyword>
<dbReference type="RefSeq" id="WP_252766702.1">
    <property type="nucleotide sequence ID" value="NZ_CP097117.1"/>
</dbReference>
<dbReference type="PANTHER" id="PTHR45663">
    <property type="entry name" value="GEO12009P1"/>
    <property type="match status" value="1"/>
</dbReference>
<dbReference type="Pfam" id="PF00085">
    <property type="entry name" value="Thioredoxin"/>
    <property type="match status" value="1"/>
</dbReference>
<evidence type="ECO:0000313" key="13">
    <source>
        <dbReference type="Proteomes" id="UP001055911"/>
    </source>
</evidence>
<dbReference type="SUPFAM" id="SSF52833">
    <property type="entry name" value="Thioredoxin-like"/>
    <property type="match status" value="1"/>
</dbReference>
<feature type="active site" description="Nucleophile" evidence="9">
    <location>
        <position position="28"/>
    </location>
</feature>